<evidence type="ECO:0000313" key="7">
    <source>
        <dbReference type="Proteomes" id="UP000076738"/>
    </source>
</evidence>
<dbReference type="PRINTS" id="PR00368">
    <property type="entry name" value="FADPNR"/>
</dbReference>
<dbReference type="PRINTS" id="PR00411">
    <property type="entry name" value="PNDRDTASEI"/>
</dbReference>
<dbReference type="Proteomes" id="UP000076738">
    <property type="component" value="Unassembled WGS sequence"/>
</dbReference>
<protein>
    <submittedName>
        <fullName evidence="6">FAD/NAD(P)-binding domain-containing protein</fullName>
    </submittedName>
</protein>
<sequence length="410" mass="44484">MASPDKNIVIVGAIAGILTAKFLKNSLPKDYRIVLIDTQDALFYPIAALRAAVIPGWEERIHTPFSDFFGKGSRHIALPGTTVTELKEHSVIVNKEHPEFGLGVEIPYEYCIIATGASQTPPARPAGPTSEEITGYLRACQKTIASATRVLVVGGGPAGIELATEVRDLYPNVGVTLVHRSDKLVRYVPGLHEKVLPILQGMGIDVVLEDTIVWPEGYTPGETVGEKTVFHTTQGRTIEAQYVYLATGNVPNSSLVASIDPSAISKNGCIRVRPTFQVDSTDPRLARVFAVGDVADVPEIKLLEGGQRHGRTTAANIRSLIAGKPATKEHSPRPAASYITLGSHNVILYTPWFICSGWFLSKIIPQDLHADRWRKDWSGGKQAHSGGHVKVCVAIAAVLGSITWFLRYLF</sequence>
<dbReference type="Gene3D" id="3.50.50.100">
    <property type="match status" value="1"/>
</dbReference>
<keyword evidence="2" id="KW-0285">Flavoprotein</keyword>
<evidence type="ECO:0000256" key="4">
    <source>
        <dbReference type="ARBA" id="ARBA00023002"/>
    </source>
</evidence>
<keyword evidence="3" id="KW-0274">FAD</keyword>
<gene>
    <name evidence="6" type="ORF">CALVIDRAFT_109280</name>
</gene>
<dbReference type="SUPFAM" id="SSF51905">
    <property type="entry name" value="FAD/NAD(P)-binding domain"/>
    <property type="match status" value="1"/>
</dbReference>
<dbReference type="PANTHER" id="PTHR43735:SF3">
    <property type="entry name" value="FERROPTOSIS SUPPRESSOR PROTEIN 1"/>
    <property type="match status" value="1"/>
</dbReference>
<evidence type="ECO:0000256" key="2">
    <source>
        <dbReference type="ARBA" id="ARBA00022630"/>
    </source>
</evidence>
<dbReference type="PANTHER" id="PTHR43735">
    <property type="entry name" value="APOPTOSIS-INDUCING FACTOR 1"/>
    <property type="match status" value="1"/>
</dbReference>
<reference evidence="6 7" key="1">
    <citation type="journal article" date="2016" name="Mol. Biol. Evol.">
        <title>Comparative Genomics of Early-Diverging Mushroom-Forming Fungi Provides Insights into the Origins of Lignocellulose Decay Capabilities.</title>
        <authorList>
            <person name="Nagy L.G."/>
            <person name="Riley R."/>
            <person name="Tritt A."/>
            <person name="Adam C."/>
            <person name="Daum C."/>
            <person name="Floudas D."/>
            <person name="Sun H."/>
            <person name="Yadav J.S."/>
            <person name="Pangilinan J."/>
            <person name="Larsson K.H."/>
            <person name="Matsuura K."/>
            <person name="Barry K."/>
            <person name="Labutti K."/>
            <person name="Kuo R."/>
            <person name="Ohm R.A."/>
            <person name="Bhattacharya S.S."/>
            <person name="Shirouzu T."/>
            <person name="Yoshinaga Y."/>
            <person name="Martin F.M."/>
            <person name="Grigoriev I.V."/>
            <person name="Hibbett D.S."/>
        </authorList>
    </citation>
    <scope>NUCLEOTIDE SEQUENCE [LARGE SCALE GENOMIC DNA]</scope>
    <source>
        <strain evidence="6 7">TUFC12733</strain>
    </source>
</reference>
<dbReference type="Pfam" id="PF07992">
    <property type="entry name" value="Pyr_redox_2"/>
    <property type="match status" value="1"/>
</dbReference>
<dbReference type="STRING" id="1330018.A0A167MEF7"/>
<evidence type="ECO:0000256" key="3">
    <source>
        <dbReference type="ARBA" id="ARBA00022827"/>
    </source>
</evidence>
<dbReference type="InterPro" id="IPR023753">
    <property type="entry name" value="FAD/NAD-binding_dom"/>
</dbReference>
<dbReference type="OrthoDB" id="202203at2759"/>
<evidence type="ECO:0000313" key="6">
    <source>
        <dbReference type="EMBL" id="KZO96629.1"/>
    </source>
</evidence>
<accession>A0A167MEF7</accession>
<evidence type="ECO:0000259" key="5">
    <source>
        <dbReference type="Pfam" id="PF07992"/>
    </source>
</evidence>
<dbReference type="GO" id="GO:0050660">
    <property type="term" value="F:flavin adenine dinucleotide binding"/>
    <property type="evidence" value="ECO:0007669"/>
    <property type="project" value="TreeGrafter"/>
</dbReference>
<dbReference type="EMBL" id="KV417283">
    <property type="protein sequence ID" value="KZO96629.1"/>
    <property type="molecule type" value="Genomic_DNA"/>
</dbReference>
<feature type="domain" description="FAD/NAD(P)-binding" evidence="5">
    <location>
        <begin position="7"/>
        <end position="302"/>
    </location>
</feature>
<organism evidence="6 7">
    <name type="scientific">Calocera viscosa (strain TUFC12733)</name>
    <dbReference type="NCBI Taxonomy" id="1330018"/>
    <lineage>
        <taxon>Eukaryota</taxon>
        <taxon>Fungi</taxon>
        <taxon>Dikarya</taxon>
        <taxon>Basidiomycota</taxon>
        <taxon>Agaricomycotina</taxon>
        <taxon>Dacrymycetes</taxon>
        <taxon>Dacrymycetales</taxon>
        <taxon>Dacrymycetaceae</taxon>
        <taxon>Calocera</taxon>
    </lineage>
</organism>
<dbReference type="InterPro" id="IPR036188">
    <property type="entry name" value="FAD/NAD-bd_sf"/>
</dbReference>
<name>A0A167MEF7_CALVF</name>
<dbReference type="GO" id="GO:0005737">
    <property type="term" value="C:cytoplasm"/>
    <property type="evidence" value="ECO:0007669"/>
    <property type="project" value="TreeGrafter"/>
</dbReference>
<evidence type="ECO:0000256" key="1">
    <source>
        <dbReference type="ARBA" id="ARBA00006442"/>
    </source>
</evidence>
<dbReference type="AlphaFoldDB" id="A0A167MEF7"/>
<proteinExistence type="inferred from homology"/>
<dbReference type="GO" id="GO:0004174">
    <property type="term" value="F:electron-transferring-flavoprotein dehydrogenase activity"/>
    <property type="evidence" value="ECO:0007669"/>
    <property type="project" value="TreeGrafter"/>
</dbReference>
<keyword evidence="4" id="KW-0560">Oxidoreductase</keyword>
<comment type="similarity">
    <text evidence="1">Belongs to the FAD-dependent oxidoreductase family.</text>
</comment>
<keyword evidence="7" id="KW-1185">Reference proteome</keyword>